<evidence type="ECO:0000256" key="5">
    <source>
        <dbReference type="ARBA" id="ARBA00022763"/>
    </source>
</evidence>
<dbReference type="GO" id="GO:0000701">
    <property type="term" value="F:purine-specific mismatch base pair DNA N-glycosylase activity"/>
    <property type="evidence" value="ECO:0007669"/>
    <property type="project" value="TreeGrafter"/>
</dbReference>
<keyword evidence="6" id="KW-0378">Hydrolase</keyword>
<protein>
    <submittedName>
        <fullName evidence="12">A/G-specific DNA-adenine glycosylase</fullName>
    </submittedName>
</protein>
<dbReference type="GO" id="GO:0006284">
    <property type="term" value="P:base-excision repair"/>
    <property type="evidence" value="ECO:0007669"/>
    <property type="project" value="InterPro"/>
</dbReference>
<evidence type="ECO:0000256" key="9">
    <source>
        <dbReference type="ARBA" id="ARBA00023204"/>
    </source>
</evidence>
<sequence>MDSSLAGVALSQARLAQFRETVWAVYHRHYRPMEWRSDPSPYRVFISEIMLQQTQVSRVAQKFPPFVERFPGFRELAEAPFPEVLTVWSGLGYNRRARYAQESARKILEDQGGHLPRDTKVLQTLPGIGPNTAGSIAAFAFNEPVVFIETNIRRVFLEHFFPHREKVHDREILPLVEAALEKDRSREWYWALMDYGVLLARTGKNANRRSAHYAVQSPFEGSDRQIRGALLRLLLEKGEVVAQEIPEYLGVAPERADSVLDRLAREGLLEQNGQGRVCLIS</sequence>
<feature type="domain" description="HhH-GPD" evidence="11">
    <location>
        <begin position="50"/>
        <end position="198"/>
    </location>
</feature>
<evidence type="ECO:0000256" key="4">
    <source>
        <dbReference type="ARBA" id="ARBA00022723"/>
    </source>
</evidence>
<dbReference type="GO" id="GO:0034039">
    <property type="term" value="F:8-oxo-7,8-dihydroguanine DNA N-glycosylase activity"/>
    <property type="evidence" value="ECO:0007669"/>
    <property type="project" value="TreeGrafter"/>
</dbReference>
<comment type="function">
    <text evidence="2">Adenine glycosylase active on G-A mispairs. MutY also corrects error-prone DNA synthesis past GO lesions which are due to the oxidatively damaged form of guanine: 7,8-dihydro-8-oxoguanine (8-oxo-dGTP).</text>
</comment>
<dbReference type="Pfam" id="PF00730">
    <property type="entry name" value="HhH-GPD"/>
    <property type="match status" value="1"/>
</dbReference>
<proteinExistence type="inferred from homology"/>
<evidence type="ECO:0000256" key="8">
    <source>
        <dbReference type="ARBA" id="ARBA00023014"/>
    </source>
</evidence>
<dbReference type="GO" id="GO:0035485">
    <property type="term" value="F:adenine/guanine mispair binding"/>
    <property type="evidence" value="ECO:0007669"/>
    <property type="project" value="TreeGrafter"/>
</dbReference>
<dbReference type="EMBL" id="FTMS01000002">
    <property type="protein sequence ID" value="SIP97300.1"/>
    <property type="molecule type" value="Genomic_DNA"/>
</dbReference>
<dbReference type="InterPro" id="IPR003265">
    <property type="entry name" value="HhH-GPD_domain"/>
</dbReference>
<dbReference type="Gene3D" id="1.10.1670.10">
    <property type="entry name" value="Helix-hairpin-Helix base-excision DNA repair enzymes (C-terminal)"/>
    <property type="match status" value="1"/>
</dbReference>
<dbReference type="InterPro" id="IPR004036">
    <property type="entry name" value="Endonuclease-III-like_CS2"/>
</dbReference>
<dbReference type="PROSITE" id="PS01155">
    <property type="entry name" value="ENDONUCLEASE_III_2"/>
    <property type="match status" value="1"/>
</dbReference>
<accession>A0A1N6NZ25</accession>
<organism evidence="12 13">
    <name type="scientific">Alkalispirochaeta americana</name>
    <dbReference type="NCBI Taxonomy" id="159291"/>
    <lineage>
        <taxon>Bacteria</taxon>
        <taxon>Pseudomonadati</taxon>
        <taxon>Spirochaetota</taxon>
        <taxon>Spirochaetia</taxon>
        <taxon>Spirochaetales</taxon>
        <taxon>Spirochaetaceae</taxon>
        <taxon>Alkalispirochaeta</taxon>
    </lineage>
</organism>
<dbReference type="RefSeq" id="WP_076487600.1">
    <property type="nucleotide sequence ID" value="NZ_FTMS01000002.1"/>
</dbReference>
<dbReference type="OrthoDB" id="9802365at2"/>
<evidence type="ECO:0000313" key="13">
    <source>
        <dbReference type="Proteomes" id="UP000186400"/>
    </source>
</evidence>
<dbReference type="AlphaFoldDB" id="A0A1N6NZ25"/>
<name>A0A1N6NZ25_9SPIO</name>
<dbReference type="GO" id="GO:0046872">
    <property type="term" value="F:metal ion binding"/>
    <property type="evidence" value="ECO:0007669"/>
    <property type="project" value="UniProtKB-KW"/>
</dbReference>
<evidence type="ECO:0000256" key="3">
    <source>
        <dbReference type="ARBA" id="ARBA00008343"/>
    </source>
</evidence>
<dbReference type="Gene3D" id="1.10.340.30">
    <property type="entry name" value="Hypothetical protein, domain 2"/>
    <property type="match status" value="1"/>
</dbReference>
<evidence type="ECO:0000256" key="1">
    <source>
        <dbReference type="ARBA" id="ARBA00001966"/>
    </source>
</evidence>
<dbReference type="SMART" id="SM00478">
    <property type="entry name" value="ENDO3c"/>
    <property type="match status" value="1"/>
</dbReference>
<dbReference type="InterPro" id="IPR044298">
    <property type="entry name" value="MIG/MutY"/>
</dbReference>
<keyword evidence="5" id="KW-0227">DNA damage</keyword>
<comment type="cofactor">
    <cofactor evidence="1">
        <name>[4Fe-4S] cluster</name>
        <dbReference type="ChEBI" id="CHEBI:49883"/>
    </cofactor>
</comment>
<dbReference type="InterPro" id="IPR036388">
    <property type="entry name" value="WH-like_DNA-bd_sf"/>
</dbReference>
<reference evidence="12 13" key="1">
    <citation type="submission" date="2017-01" db="EMBL/GenBank/DDBJ databases">
        <authorList>
            <person name="Mah S.A."/>
            <person name="Swanson W.J."/>
            <person name="Moy G.W."/>
            <person name="Vacquier V.D."/>
        </authorList>
    </citation>
    <scope>NUCLEOTIDE SEQUENCE [LARGE SCALE GENOMIC DNA]</scope>
    <source>
        <strain evidence="12 13">ASpG1</strain>
    </source>
</reference>
<keyword evidence="4" id="KW-0479">Metal-binding</keyword>
<keyword evidence="7" id="KW-0408">Iron</keyword>
<evidence type="ECO:0000256" key="10">
    <source>
        <dbReference type="ARBA" id="ARBA00023295"/>
    </source>
</evidence>
<evidence type="ECO:0000256" key="7">
    <source>
        <dbReference type="ARBA" id="ARBA00023004"/>
    </source>
</evidence>
<dbReference type="GO" id="GO:0032357">
    <property type="term" value="F:oxidized purine DNA binding"/>
    <property type="evidence" value="ECO:0007669"/>
    <property type="project" value="TreeGrafter"/>
</dbReference>
<evidence type="ECO:0000259" key="11">
    <source>
        <dbReference type="SMART" id="SM00478"/>
    </source>
</evidence>
<dbReference type="InterPro" id="IPR023170">
    <property type="entry name" value="HhH_base_excis_C"/>
</dbReference>
<dbReference type="SUPFAM" id="SSF46785">
    <property type="entry name" value="Winged helix' DNA-binding domain"/>
    <property type="match status" value="1"/>
</dbReference>
<dbReference type="GO" id="GO:0006298">
    <property type="term" value="P:mismatch repair"/>
    <property type="evidence" value="ECO:0007669"/>
    <property type="project" value="TreeGrafter"/>
</dbReference>
<dbReference type="STRING" id="159291.SAMN05920897_10244"/>
<dbReference type="PANTHER" id="PTHR42944">
    <property type="entry name" value="ADENINE DNA GLYCOSYLASE"/>
    <property type="match status" value="1"/>
</dbReference>
<gene>
    <name evidence="12" type="ORF">SAMN05920897_10244</name>
</gene>
<dbReference type="CDD" id="cd00056">
    <property type="entry name" value="ENDO3c"/>
    <property type="match status" value="1"/>
</dbReference>
<dbReference type="GO" id="GO:0051536">
    <property type="term" value="F:iron-sulfur cluster binding"/>
    <property type="evidence" value="ECO:0007669"/>
    <property type="project" value="UniProtKB-KW"/>
</dbReference>
<dbReference type="PANTHER" id="PTHR42944:SF1">
    <property type="entry name" value="ADENINE DNA GLYCOSYLASE"/>
    <property type="match status" value="1"/>
</dbReference>
<keyword evidence="9" id="KW-0234">DNA repair</keyword>
<dbReference type="Proteomes" id="UP000186400">
    <property type="component" value="Unassembled WGS sequence"/>
</dbReference>
<keyword evidence="8" id="KW-0411">Iron-sulfur</keyword>
<dbReference type="InterPro" id="IPR011257">
    <property type="entry name" value="DNA_glycosylase"/>
</dbReference>
<comment type="similarity">
    <text evidence="3">Belongs to the Nth/MutY family.</text>
</comment>
<evidence type="ECO:0000313" key="12">
    <source>
        <dbReference type="EMBL" id="SIP97300.1"/>
    </source>
</evidence>
<evidence type="ECO:0000256" key="6">
    <source>
        <dbReference type="ARBA" id="ARBA00022801"/>
    </source>
</evidence>
<keyword evidence="10" id="KW-0326">Glycosidase</keyword>
<evidence type="ECO:0000256" key="2">
    <source>
        <dbReference type="ARBA" id="ARBA00002933"/>
    </source>
</evidence>
<dbReference type="SUPFAM" id="SSF48150">
    <property type="entry name" value="DNA-glycosylase"/>
    <property type="match status" value="1"/>
</dbReference>
<keyword evidence="13" id="KW-1185">Reference proteome</keyword>
<dbReference type="InterPro" id="IPR036390">
    <property type="entry name" value="WH_DNA-bd_sf"/>
</dbReference>
<dbReference type="Gene3D" id="1.10.10.10">
    <property type="entry name" value="Winged helix-like DNA-binding domain superfamily/Winged helix DNA-binding domain"/>
    <property type="match status" value="1"/>
</dbReference>